<feature type="region of interest" description="Disordered" evidence="1">
    <location>
        <begin position="1"/>
        <end position="24"/>
    </location>
</feature>
<evidence type="ECO:0000313" key="3">
    <source>
        <dbReference type="Proteomes" id="UP000199207"/>
    </source>
</evidence>
<feature type="region of interest" description="Disordered" evidence="1">
    <location>
        <begin position="45"/>
        <end position="116"/>
    </location>
</feature>
<dbReference type="SUPFAM" id="SSF88713">
    <property type="entry name" value="Glycoside hydrolase/deacetylase"/>
    <property type="match status" value="1"/>
</dbReference>
<dbReference type="EMBL" id="FOLM01000004">
    <property type="protein sequence ID" value="SFC60523.1"/>
    <property type="molecule type" value="Genomic_DNA"/>
</dbReference>
<evidence type="ECO:0000313" key="2">
    <source>
        <dbReference type="EMBL" id="SFC60523.1"/>
    </source>
</evidence>
<organism evidence="2 3">
    <name type="scientific">Streptomyces aidingensis</name>
    <dbReference type="NCBI Taxonomy" id="910347"/>
    <lineage>
        <taxon>Bacteria</taxon>
        <taxon>Bacillati</taxon>
        <taxon>Actinomycetota</taxon>
        <taxon>Actinomycetes</taxon>
        <taxon>Kitasatosporales</taxon>
        <taxon>Streptomycetaceae</taxon>
        <taxon>Streptomyces</taxon>
    </lineage>
</organism>
<evidence type="ECO:0008006" key="4">
    <source>
        <dbReference type="Google" id="ProtNLM"/>
    </source>
</evidence>
<accession>A0A1I1KQR6</accession>
<dbReference type="Gene3D" id="3.20.20.370">
    <property type="entry name" value="Glycoside hydrolase/deacetylase"/>
    <property type="match status" value="1"/>
</dbReference>
<reference evidence="2 3" key="1">
    <citation type="submission" date="2016-10" db="EMBL/GenBank/DDBJ databases">
        <authorList>
            <person name="de Groot N.N."/>
        </authorList>
    </citation>
    <scope>NUCLEOTIDE SEQUENCE [LARGE SCALE GENOMIC DNA]</scope>
    <source>
        <strain evidence="2 3">CGMCC 4.5739</strain>
    </source>
</reference>
<gene>
    <name evidence="2" type="ORF">SAMN05421773_104248</name>
</gene>
<keyword evidence="3" id="KW-1185">Reference proteome</keyword>
<dbReference type="Proteomes" id="UP000199207">
    <property type="component" value="Unassembled WGS sequence"/>
</dbReference>
<dbReference type="InterPro" id="IPR011330">
    <property type="entry name" value="Glyco_hydro/deAcase_b/a-brl"/>
</dbReference>
<protein>
    <recommendedName>
        <fullName evidence="4">Polysaccharide deacetylase</fullName>
    </recommendedName>
</protein>
<dbReference type="PANTHER" id="PTHR45985:SF3">
    <property type="entry name" value="CHITIN DEACETYLASE-LIKE 4"/>
    <property type="match status" value="1"/>
</dbReference>
<feature type="compositionally biased region" description="Low complexity" evidence="1">
    <location>
        <begin position="78"/>
        <end position="90"/>
    </location>
</feature>
<dbReference type="InterPro" id="IPR052740">
    <property type="entry name" value="CE4"/>
</dbReference>
<proteinExistence type="predicted"/>
<name>A0A1I1KQR6_9ACTN</name>
<sequence>MAGQRRPAGRGRQRNPGARAARRRRLTAIAATGVFAFSLAACSGRTYDGGPVGESGSADRQREQEGQEKEKEKGQEEGAGAPEGAEQEPQLIGDGSTSVTGPQPRQPEVAALSPGEAPPQFVVFSWDGAGEDGNKLFSHFREVARENDAHMTYFLTGLYLLPEDKAHLYRPPGREPGAADIGYLKDENIAATLEQLRGAWLDGSEIGTHFNGHFCGPTGVDSWSPEDWRSETEQAKWMVQNWRTTTGWTDREPLPFDYEQELVGGRTPCLEGQESLLAVAADMGFRYDSSGNGRQVWPSRREGVWDIPLQQVPVPGWSFETLAMDYNFMVNQSGGPDGDPAMYPHWRQQMRDGLLAGFERAYHGNRAPLIIGNHFNQWNGGIYMEAIEEVVAEVCPRDDVQCVSFRQLVDWLDAQDPAVLDKLRTLDVGQAPAGGWETFLGGAATDAATAGETAGTERDPGGDGAGA</sequence>
<dbReference type="AlphaFoldDB" id="A0A1I1KQR6"/>
<evidence type="ECO:0000256" key="1">
    <source>
        <dbReference type="SAM" id="MobiDB-lite"/>
    </source>
</evidence>
<feature type="compositionally biased region" description="Basic and acidic residues" evidence="1">
    <location>
        <begin position="57"/>
        <end position="76"/>
    </location>
</feature>
<feature type="region of interest" description="Disordered" evidence="1">
    <location>
        <begin position="447"/>
        <end position="467"/>
    </location>
</feature>
<dbReference type="PANTHER" id="PTHR45985">
    <property type="match status" value="1"/>
</dbReference>
<dbReference type="GO" id="GO:0005975">
    <property type="term" value="P:carbohydrate metabolic process"/>
    <property type="evidence" value="ECO:0007669"/>
    <property type="project" value="InterPro"/>
</dbReference>
<dbReference type="STRING" id="910347.SAMN05421773_104248"/>